<organism evidence="2 3">
    <name type="scientific">Trueperella bernardiae</name>
    <dbReference type="NCBI Taxonomy" id="59561"/>
    <lineage>
        <taxon>Bacteria</taxon>
        <taxon>Bacillati</taxon>
        <taxon>Actinomycetota</taxon>
        <taxon>Actinomycetes</taxon>
        <taxon>Actinomycetales</taxon>
        <taxon>Actinomycetaceae</taxon>
        <taxon>Trueperella</taxon>
    </lineage>
</organism>
<keyword evidence="1" id="KW-0812">Transmembrane</keyword>
<gene>
    <name evidence="2" type="ORF">AQZ59_01418</name>
</gene>
<dbReference type="RefSeq" id="WP_070444906.1">
    <property type="nucleotide sequence ID" value="NZ_CAUPHE010000010.1"/>
</dbReference>
<evidence type="ECO:0000313" key="3">
    <source>
        <dbReference type="Proteomes" id="UP000054404"/>
    </source>
</evidence>
<comment type="caution">
    <text evidence="2">The sequence shown here is derived from an EMBL/GenBank/DDBJ whole genome shotgun (WGS) entry which is preliminary data.</text>
</comment>
<evidence type="ECO:0000313" key="2">
    <source>
        <dbReference type="EMBL" id="KTF03818.1"/>
    </source>
</evidence>
<reference evidence="2 3" key="1">
    <citation type="submission" date="2015-11" db="EMBL/GenBank/DDBJ databases">
        <title>Draft Genome Sequence of the Type Strain Trueperella bernardiae LCDC 89-0504T, Isolated from Blood Culture.</title>
        <authorList>
            <person name="Bernier A.-M."/>
            <person name="Bernard K."/>
        </authorList>
    </citation>
    <scope>NUCLEOTIDE SEQUENCE [LARGE SCALE GENOMIC DNA]</scope>
    <source>
        <strain evidence="2 3">LCDC 89-0504</strain>
    </source>
</reference>
<accession>A0A0W1KIG9</accession>
<keyword evidence="3" id="KW-1185">Reference proteome</keyword>
<evidence type="ECO:0000256" key="1">
    <source>
        <dbReference type="SAM" id="Phobius"/>
    </source>
</evidence>
<dbReference type="PATRIC" id="fig|59561.3.peg.1411"/>
<feature type="transmembrane region" description="Helical" evidence="1">
    <location>
        <begin position="106"/>
        <end position="129"/>
    </location>
</feature>
<keyword evidence="1" id="KW-1133">Transmembrane helix</keyword>
<dbReference type="Proteomes" id="UP000054404">
    <property type="component" value="Unassembled WGS sequence"/>
</dbReference>
<feature type="transmembrane region" description="Helical" evidence="1">
    <location>
        <begin position="6"/>
        <end position="31"/>
    </location>
</feature>
<sequence length="130" mass="14150">MANEGGALFWVLIVSAVIFAAFGLIFAGLFLRARRWKQVVLPVIRNIEEVSSDGQKVWRPVFRIVDDDKAHVANADFRRRPKIEVGDEVALRYNPANPTKVSAASVGGYGVAALVFLIVAAVVGVLAFLI</sequence>
<dbReference type="EMBL" id="LNIZ01000006">
    <property type="protein sequence ID" value="KTF03818.1"/>
    <property type="molecule type" value="Genomic_DNA"/>
</dbReference>
<proteinExistence type="predicted"/>
<dbReference type="AlphaFoldDB" id="A0A0W1KIG9"/>
<name>A0A0W1KIG9_9ACTO</name>
<keyword evidence="1" id="KW-0472">Membrane</keyword>
<protein>
    <recommendedName>
        <fullName evidence="4">DUF3592 domain-containing protein</fullName>
    </recommendedName>
</protein>
<evidence type="ECO:0008006" key="4">
    <source>
        <dbReference type="Google" id="ProtNLM"/>
    </source>
</evidence>